<dbReference type="InterPro" id="IPR050570">
    <property type="entry name" value="Cell_wall_metabolism_enzyme"/>
</dbReference>
<dbReference type="Proteomes" id="UP000256686">
    <property type="component" value="Unassembled WGS sequence"/>
</dbReference>
<feature type="domain" description="M23ase beta-sheet core" evidence="2">
    <location>
        <begin position="170"/>
        <end position="263"/>
    </location>
</feature>
<feature type="compositionally biased region" description="Basic and acidic residues" evidence="1">
    <location>
        <begin position="90"/>
        <end position="103"/>
    </location>
</feature>
<dbReference type="InterPro" id="IPR016047">
    <property type="entry name" value="M23ase_b-sheet_dom"/>
</dbReference>
<dbReference type="Pfam" id="PF01551">
    <property type="entry name" value="Peptidase_M23"/>
    <property type="match status" value="1"/>
</dbReference>
<evidence type="ECO:0000259" key="2">
    <source>
        <dbReference type="Pfam" id="PF01551"/>
    </source>
</evidence>
<evidence type="ECO:0000313" key="3">
    <source>
        <dbReference type="EMBL" id="REC60455.1"/>
    </source>
</evidence>
<dbReference type="CDD" id="cd12797">
    <property type="entry name" value="M23_peptidase"/>
    <property type="match status" value="1"/>
</dbReference>
<dbReference type="GO" id="GO:0004222">
    <property type="term" value="F:metalloendopeptidase activity"/>
    <property type="evidence" value="ECO:0007669"/>
    <property type="project" value="TreeGrafter"/>
</dbReference>
<evidence type="ECO:0000256" key="1">
    <source>
        <dbReference type="SAM" id="MobiDB-lite"/>
    </source>
</evidence>
<organism evidence="3 4">
    <name type="scientific">Chryseobacterium pennae</name>
    <dbReference type="NCBI Taxonomy" id="2258962"/>
    <lineage>
        <taxon>Bacteria</taxon>
        <taxon>Pseudomonadati</taxon>
        <taxon>Bacteroidota</taxon>
        <taxon>Flavobacteriia</taxon>
        <taxon>Flavobacteriales</taxon>
        <taxon>Weeksellaceae</taxon>
        <taxon>Chryseobacterium group</taxon>
        <taxon>Chryseobacterium</taxon>
    </lineage>
</organism>
<reference evidence="4" key="1">
    <citation type="submission" date="2018-06" db="EMBL/GenBank/DDBJ databases">
        <authorList>
            <person name="Lum Nde A."/>
            <person name="Hugo C."/>
        </authorList>
    </citation>
    <scope>NUCLEOTIDE SEQUENCE [LARGE SCALE GENOMIC DNA]</scope>
    <source>
        <strain evidence="4">1_F178</strain>
    </source>
</reference>
<dbReference type="Gene3D" id="2.70.70.10">
    <property type="entry name" value="Glucose Permease (Domain IIA)"/>
    <property type="match status" value="1"/>
</dbReference>
<dbReference type="SUPFAM" id="SSF51261">
    <property type="entry name" value="Duplicated hybrid motif"/>
    <property type="match status" value="1"/>
</dbReference>
<comment type="caution">
    <text evidence="3">The sequence shown here is derived from an EMBL/GenBank/DDBJ whole genome shotgun (WGS) entry which is preliminary data.</text>
</comment>
<accession>A0A3D9C3L7</accession>
<name>A0A3D9C3L7_9FLAO</name>
<keyword evidence="4" id="KW-1185">Reference proteome</keyword>
<dbReference type="AlphaFoldDB" id="A0A3D9C3L7"/>
<gene>
    <name evidence="3" type="ORF">DRF65_20545</name>
</gene>
<feature type="region of interest" description="Disordered" evidence="1">
    <location>
        <begin position="60"/>
        <end position="119"/>
    </location>
</feature>
<sequence>MKKIVILIPLFLFSKFFSQFNTVSYSGRLNSIAVAPLSENRFEGNFLSYHIEGRTGKKLKEIKEPDKRKVSEAAETKGSSKKQKTQSKSFFREQTPETEKKEADDLEEDHPLEEDPDEISRKKLRYKKLDLITEGNYDFPEEQMVFMPLKKMIVTSNYGNRFHPVDKVEKFHAGVDLRANGDYVFAVLDGIVTDAGYSGGAGNYIKIRHGDFETVYMHLSRTLFSEGDIIYAGDIIALSGNTGKSTAPHLHFAVKENGRYINPIQFLNELIQTNNALADYNNGK</sequence>
<dbReference type="PANTHER" id="PTHR21666">
    <property type="entry name" value="PEPTIDASE-RELATED"/>
    <property type="match status" value="1"/>
</dbReference>
<evidence type="ECO:0000313" key="4">
    <source>
        <dbReference type="Proteomes" id="UP000256686"/>
    </source>
</evidence>
<proteinExistence type="predicted"/>
<dbReference type="PANTHER" id="PTHR21666:SF270">
    <property type="entry name" value="MUREIN HYDROLASE ACTIVATOR ENVC"/>
    <property type="match status" value="1"/>
</dbReference>
<feature type="compositionally biased region" description="Basic and acidic residues" evidence="1">
    <location>
        <begin position="60"/>
        <end position="75"/>
    </location>
</feature>
<dbReference type="InterPro" id="IPR011055">
    <property type="entry name" value="Dup_hybrid_motif"/>
</dbReference>
<dbReference type="EMBL" id="QNVT01000024">
    <property type="protein sequence ID" value="REC60455.1"/>
    <property type="molecule type" value="Genomic_DNA"/>
</dbReference>
<dbReference type="RefSeq" id="WP_115972618.1">
    <property type="nucleotide sequence ID" value="NZ_QNVT01000024.1"/>
</dbReference>
<feature type="compositionally biased region" description="Acidic residues" evidence="1">
    <location>
        <begin position="104"/>
        <end position="117"/>
    </location>
</feature>
<protein>
    <submittedName>
        <fullName evidence="3">M23 family peptidase</fullName>
    </submittedName>
</protein>